<dbReference type="InterPro" id="IPR009081">
    <property type="entry name" value="PP-bd_ACP"/>
</dbReference>
<dbReference type="PROSITE" id="PS50075">
    <property type="entry name" value="CARRIER"/>
    <property type="match status" value="1"/>
</dbReference>
<accession>A0A059MQK2</accession>
<sequence length="92" mass="9906">MTTDETNTGETARADIRAAVVAAIADVAPEIEDIELAGDRPLRQQVDLDSMDWLNVLIGLRSSLGVDIPEADYAHLSTLDGLVGYLAQRLGR</sequence>
<evidence type="ECO:0000313" key="5">
    <source>
        <dbReference type="Proteomes" id="UP001163947"/>
    </source>
</evidence>
<evidence type="ECO:0000313" key="3">
    <source>
        <dbReference type="EMBL" id="UYF91705.1"/>
    </source>
</evidence>
<reference evidence="2" key="2">
    <citation type="submission" date="2019-10" db="EMBL/GenBank/DDBJ databases">
        <title>Draft genome sequence of Rhodococcus aetherivorans JCM 14343.</title>
        <authorList>
            <person name="Inoue D."/>
            <person name="Nakazawa M."/>
            <person name="Yamamoto N."/>
            <person name="Sei K."/>
            <person name="Ike M."/>
        </authorList>
    </citation>
    <scope>NUCLEOTIDE SEQUENCE</scope>
    <source>
        <strain evidence="2">JCM 14343</strain>
    </source>
</reference>
<dbReference type="Proteomes" id="UP001163947">
    <property type="component" value="Chromosome"/>
</dbReference>
<dbReference type="EMBL" id="BLAH01000073">
    <property type="protein sequence ID" value="GES36710.1"/>
    <property type="molecule type" value="Genomic_DNA"/>
</dbReference>
<proteinExistence type="predicted"/>
<name>A0A059MQK2_9NOCA</name>
<feature type="domain" description="Carrier" evidence="1">
    <location>
        <begin position="11"/>
        <end position="90"/>
    </location>
</feature>
<protein>
    <submittedName>
        <fullName evidence="2">Acyl carrier protein</fullName>
    </submittedName>
    <submittedName>
        <fullName evidence="3">Phosphopantetheine-binding protein</fullName>
    </submittedName>
</protein>
<dbReference type="SUPFAM" id="SSF47336">
    <property type="entry name" value="ACP-like"/>
    <property type="match status" value="1"/>
</dbReference>
<dbReference type="InterPro" id="IPR036736">
    <property type="entry name" value="ACP-like_sf"/>
</dbReference>
<dbReference type="EMBL" id="CP106982">
    <property type="protein sequence ID" value="UYF91705.1"/>
    <property type="molecule type" value="Genomic_DNA"/>
</dbReference>
<gene>
    <name evidence="3" type="ORF">OCS65_14205</name>
    <name evidence="2" type="ORF">RAJCM14343_1962</name>
</gene>
<accession>N1MCP3</accession>
<dbReference type="GeneID" id="83621592"/>
<keyword evidence="4" id="KW-1185">Reference proteome</keyword>
<evidence type="ECO:0000313" key="4">
    <source>
        <dbReference type="Proteomes" id="UP000325466"/>
    </source>
</evidence>
<dbReference type="Proteomes" id="UP000325466">
    <property type="component" value="Unassembled WGS sequence"/>
</dbReference>
<organism evidence="3 5">
    <name type="scientific">Rhodococcus aetherivorans</name>
    <dbReference type="NCBI Taxonomy" id="191292"/>
    <lineage>
        <taxon>Bacteria</taxon>
        <taxon>Bacillati</taxon>
        <taxon>Actinomycetota</taxon>
        <taxon>Actinomycetes</taxon>
        <taxon>Mycobacteriales</taxon>
        <taxon>Nocardiaceae</taxon>
        <taxon>Rhodococcus</taxon>
    </lineage>
</organism>
<dbReference type="Gene3D" id="1.10.1200.10">
    <property type="entry name" value="ACP-like"/>
    <property type="match status" value="1"/>
</dbReference>
<evidence type="ECO:0000259" key="1">
    <source>
        <dbReference type="PROSITE" id="PS50075"/>
    </source>
</evidence>
<dbReference type="AlphaFoldDB" id="A0A059MQK2"/>
<dbReference type="Pfam" id="PF00550">
    <property type="entry name" value="PP-binding"/>
    <property type="match status" value="1"/>
</dbReference>
<dbReference type="RefSeq" id="WP_006946663.1">
    <property type="nucleotide sequence ID" value="NZ_BAAAYP010000003.1"/>
</dbReference>
<reference evidence="3" key="3">
    <citation type="submission" date="2022-09" db="EMBL/GenBank/DDBJ databases">
        <title>The genome sequence of Rhodococcus aetherivorans N1.</title>
        <authorList>
            <person name="Jiang W."/>
        </authorList>
    </citation>
    <scope>NUCLEOTIDE SEQUENCE</scope>
    <source>
        <strain evidence="3">N1</strain>
    </source>
</reference>
<evidence type="ECO:0000313" key="2">
    <source>
        <dbReference type="EMBL" id="GES36710.1"/>
    </source>
</evidence>
<reference evidence="2 4" key="1">
    <citation type="journal article" date="2018" name="Biodegradation">
        <title>1,4-Dioxane degradation characteristics of Rhodococcus aetherivorans JCM 14343.</title>
        <authorList>
            <person name="Inoue D."/>
            <person name="Tsunoda T."/>
            <person name="Yamamoto N."/>
            <person name="Ike M."/>
            <person name="Sei K."/>
        </authorList>
    </citation>
    <scope>NUCLEOTIDE SEQUENCE [LARGE SCALE GENOMIC DNA]</scope>
    <source>
        <strain evidence="2 4">JCM 14343</strain>
    </source>
</reference>